<dbReference type="Proteomes" id="UP001178507">
    <property type="component" value="Unassembled WGS sequence"/>
</dbReference>
<evidence type="ECO:0000313" key="4">
    <source>
        <dbReference type="Proteomes" id="UP001178507"/>
    </source>
</evidence>
<organism evidence="3 4">
    <name type="scientific">Effrenium voratum</name>
    <dbReference type="NCBI Taxonomy" id="2562239"/>
    <lineage>
        <taxon>Eukaryota</taxon>
        <taxon>Sar</taxon>
        <taxon>Alveolata</taxon>
        <taxon>Dinophyceae</taxon>
        <taxon>Suessiales</taxon>
        <taxon>Symbiodiniaceae</taxon>
        <taxon>Effrenium</taxon>
    </lineage>
</organism>
<dbReference type="EMBL" id="CAUJNA010000424">
    <property type="protein sequence ID" value="CAJ1376865.1"/>
    <property type="molecule type" value="Genomic_DNA"/>
</dbReference>
<feature type="compositionally biased region" description="Basic and acidic residues" evidence="1">
    <location>
        <begin position="369"/>
        <end position="378"/>
    </location>
</feature>
<evidence type="ECO:0000256" key="2">
    <source>
        <dbReference type="SAM" id="Phobius"/>
    </source>
</evidence>
<dbReference type="AlphaFoldDB" id="A0AA36HWX4"/>
<feature type="compositionally biased region" description="Acidic residues" evidence="1">
    <location>
        <begin position="345"/>
        <end position="355"/>
    </location>
</feature>
<evidence type="ECO:0000313" key="3">
    <source>
        <dbReference type="EMBL" id="CAJ1376865.1"/>
    </source>
</evidence>
<sequence length="471" mass="52951">MKRLLPLLWYLCVTMVYFVYRSQEPSIFTPMAFELRWADLTGLLFVLSFAVTRKPSYLIFAINPWRNVILVGLQGLFPILRETQTNPEYYRNILSASVQLLSGLCILAFTKPQPIGLGTIWQKQVPCFEIECLETRKSCLEKWTQRVVNFLLVVSGILATALALEKQSAGFSDFMSEDHGWKIIMSVVLGISEEVSWRQVFMADNNNTLQAWVWGMNHVVAGTGMDDPLTYGLVSGAYAFLLGISRFISLRYFHHAAVEYFVIEDNLVKPEGHPIWLAQSLRRLAWAARCDEGRCGREQWRLGMPSGSVPKTLVASQRVVIQEDGSLLDAQDPPSYSESYKPDPAETDSDEDGIGSEDTVKPSPASPTHRRDWTRQGDHIPPSSPTKREVSRYGFKQVDCRKMKHVAYCGKSTQKSCTGIFEVKGGVGHVCKWDTEIWPPACIAYHKKAVTSVCMEGTCGQGTRGAPDKCW</sequence>
<comment type="caution">
    <text evidence="3">The sequence shown here is derived from an EMBL/GenBank/DDBJ whole genome shotgun (WGS) entry which is preliminary data.</text>
</comment>
<protein>
    <submittedName>
        <fullName evidence="3">Uncharacterized protein</fullName>
    </submittedName>
</protein>
<evidence type="ECO:0000256" key="1">
    <source>
        <dbReference type="SAM" id="MobiDB-lite"/>
    </source>
</evidence>
<keyword evidence="4" id="KW-1185">Reference proteome</keyword>
<proteinExistence type="predicted"/>
<accession>A0AA36HWX4</accession>
<feature type="transmembrane region" description="Helical" evidence="2">
    <location>
        <begin position="229"/>
        <end position="248"/>
    </location>
</feature>
<keyword evidence="2" id="KW-1133">Transmembrane helix</keyword>
<keyword evidence="2" id="KW-0472">Membrane</keyword>
<feature type="transmembrane region" description="Helical" evidence="2">
    <location>
        <begin position="147"/>
        <end position="164"/>
    </location>
</feature>
<name>A0AA36HWX4_9DINO</name>
<keyword evidence="2" id="KW-0812">Transmembrane</keyword>
<reference evidence="3" key="1">
    <citation type="submission" date="2023-08" db="EMBL/GenBank/DDBJ databases">
        <authorList>
            <person name="Chen Y."/>
            <person name="Shah S."/>
            <person name="Dougan E. K."/>
            <person name="Thang M."/>
            <person name="Chan C."/>
        </authorList>
    </citation>
    <scope>NUCLEOTIDE SEQUENCE</scope>
</reference>
<feature type="region of interest" description="Disordered" evidence="1">
    <location>
        <begin position="324"/>
        <end position="391"/>
    </location>
</feature>
<feature type="transmembrane region" description="Helical" evidence="2">
    <location>
        <begin position="31"/>
        <end position="50"/>
    </location>
</feature>
<gene>
    <name evidence="3" type="ORF">EVOR1521_LOCUS5814</name>
</gene>